<organism evidence="4 5">
    <name type="scientific">Actinosynnema pretiosum subsp. pretiosum</name>
    <dbReference type="NCBI Taxonomy" id="103721"/>
    <lineage>
        <taxon>Bacteria</taxon>
        <taxon>Bacillati</taxon>
        <taxon>Actinomycetota</taxon>
        <taxon>Actinomycetes</taxon>
        <taxon>Pseudonocardiales</taxon>
        <taxon>Pseudonocardiaceae</taxon>
        <taxon>Actinosynnema</taxon>
    </lineage>
</organism>
<protein>
    <recommendedName>
        <fullName evidence="3">DDE Tnp4 domain-containing protein</fullName>
    </recommendedName>
</protein>
<dbReference type="Pfam" id="PF13359">
    <property type="entry name" value="DDE_Tnp_4"/>
    <property type="match status" value="1"/>
</dbReference>
<dbReference type="EMBL" id="CP073249">
    <property type="protein sequence ID" value="QUF08301.1"/>
    <property type="molecule type" value="Genomic_DNA"/>
</dbReference>
<sequence>MVLGKARCHGGVVTAVTMPDGFPIQVSPVESGRMHDLVAARRHALKDLARAAIELDLPTLADQGYLNAGHGVITPNRTPRTRWAEPELTVDQKTHDLLLRGLRGRGERGFVLLVGRWKALRRTTASPRKITQIVAAALTCTHYEHGWNTDHTPR</sequence>
<evidence type="ECO:0000313" key="5">
    <source>
        <dbReference type="Proteomes" id="UP000677152"/>
    </source>
</evidence>
<proteinExistence type="predicted"/>
<gene>
    <name evidence="4" type="ORF">KCV87_32780</name>
</gene>
<evidence type="ECO:0000313" key="4">
    <source>
        <dbReference type="EMBL" id="QUF08301.1"/>
    </source>
</evidence>
<evidence type="ECO:0000256" key="2">
    <source>
        <dbReference type="ARBA" id="ARBA00022723"/>
    </source>
</evidence>
<dbReference type="Proteomes" id="UP000677152">
    <property type="component" value="Chromosome"/>
</dbReference>
<dbReference type="AlphaFoldDB" id="A0AA45LE85"/>
<evidence type="ECO:0000256" key="1">
    <source>
        <dbReference type="ARBA" id="ARBA00001968"/>
    </source>
</evidence>
<dbReference type="GO" id="GO:0046872">
    <property type="term" value="F:metal ion binding"/>
    <property type="evidence" value="ECO:0007669"/>
    <property type="project" value="UniProtKB-KW"/>
</dbReference>
<reference evidence="4" key="1">
    <citation type="submission" date="2021-04" db="EMBL/GenBank/DDBJ databases">
        <title>Genomic sequence of Actinosynnema pretiosum subsp. pretiosum ATCC 31280 (C-14919).</title>
        <authorList>
            <person name="Bai L."/>
            <person name="Wang X."/>
            <person name="Xiao Y."/>
        </authorList>
    </citation>
    <scope>NUCLEOTIDE SEQUENCE</scope>
    <source>
        <strain evidence="4">ATCC 31280</strain>
    </source>
</reference>
<keyword evidence="2" id="KW-0479">Metal-binding</keyword>
<name>A0AA45LE85_9PSEU</name>
<feature type="domain" description="DDE Tnp4" evidence="3">
    <location>
        <begin position="5"/>
        <end position="138"/>
    </location>
</feature>
<evidence type="ECO:0000259" key="3">
    <source>
        <dbReference type="Pfam" id="PF13359"/>
    </source>
</evidence>
<comment type="cofactor">
    <cofactor evidence="1">
        <name>a divalent metal cation</name>
        <dbReference type="ChEBI" id="CHEBI:60240"/>
    </cofactor>
</comment>
<accession>A0AA45LE85</accession>
<dbReference type="InterPro" id="IPR027806">
    <property type="entry name" value="HARBI1_dom"/>
</dbReference>